<sequence length="295" mass="32979">MQFKKNFLLFVLAAVMTTAVGALPVPTPGEVVAVSDVAHVEKSFLPIEAREDFTKRRHGDSKERGRSHDRRDDLEARRHGDSNERGRSRDRRDEIEARRHGDSRGRSHDRREEVELTKRRHGDSGERGRSRDRRDEIEARRHGDSRGRSHDRRDEGERSKPDAMETLVAVAMTAEMKWNLPRGVMVTLRREAAPGTAVQKLKPEGMATPTKEAALMIVGSFLKLDVMGILKSVAVAMTAATNLSWINDATATPMREVAPATAVTRSRPDDMVILVREAVRKIAVKSSKSSSMCTV</sequence>
<dbReference type="Proteomes" id="UP000292702">
    <property type="component" value="Unassembled WGS sequence"/>
</dbReference>
<keyword evidence="4" id="KW-1185">Reference proteome</keyword>
<feature type="chain" id="PRO_5020799646" evidence="2">
    <location>
        <begin position="23"/>
        <end position="295"/>
    </location>
</feature>
<comment type="caution">
    <text evidence="3">The sequence shown here is derived from an EMBL/GenBank/DDBJ whole genome shotgun (WGS) entry which is preliminary data.</text>
</comment>
<evidence type="ECO:0000256" key="2">
    <source>
        <dbReference type="SAM" id="SignalP"/>
    </source>
</evidence>
<evidence type="ECO:0000313" key="3">
    <source>
        <dbReference type="EMBL" id="TCD60952.1"/>
    </source>
</evidence>
<proteinExistence type="predicted"/>
<evidence type="ECO:0000256" key="1">
    <source>
        <dbReference type="SAM" id="MobiDB-lite"/>
    </source>
</evidence>
<accession>A0A4R0R1V3</accession>
<gene>
    <name evidence="3" type="ORF">EIP91_009267</name>
</gene>
<name>A0A4R0R1V3_9APHY</name>
<dbReference type="AlphaFoldDB" id="A0A4R0R1V3"/>
<reference evidence="3 4" key="1">
    <citation type="submission" date="2018-11" db="EMBL/GenBank/DDBJ databases">
        <title>Genome assembly of Steccherinum ochraceum LE-BIN_3174, the white-rot fungus of the Steccherinaceae family (The Residual Polyporoid clade, Polyporales, Basidiomycota).</title>
        <authorList>
            <person name="Fedorova T.V."/>
            <person name="Glazunova O.A."/>
            <person name="Landesman E.O."/>
            <person name="Moiseenko K.V."/>
            <person name="Psurtseva N.V."/>
            <person name="Savinova O.S."/>
            <person name="Shakhova N.V."/>
            <person name="Tyazhelova T.V."/>
            <person name="Vasina D.V."/>
        </authorList>
    </citation>
    <scope>NUCLEOTIDE SEQUENCE [LARGE SCALE GENOMIC DNA]</scope>
    <source>
        <strain evidence="3 4">LE-BIN_3174</strain>
    </source>
</reference>
<dbReference type="EMBL" id="RWJN01000523">
    <property type="protein sequence ID" value="TCD60952.1"/>
    <property type="molecule type" value="Genomic_DNA"/>
</dbReference>
<feature type="signal peptide" evidence="2">
    <location>
        <begin position="1"/>
        <end position="22"/>
    </location>
</feature>
<dbReference type="OrthoDB" id="2758817at2759"/>
<evidence type="ECO:0000313" key="4">
    <source>
        <dbReference type="Proteomes" id="UP000292702"/>
    </source>
</evidence>
<keyword evidence="2" id="KW-0732">Signal</keyword>
<feature type="region of interest" description="Disordered" evidence="1">
    <location>
        <begin position="55"/>
        <end position="163"/>
    </location>
</feature>
<protein>
    <submittedName>
        <fullName evidence="3">Uncharacterized protein</fullName>
    </submittedName>
</protein>
<organism evidence="3 4">
    <name type="scientific">Steccherinum ochraceum</name>
    <dbReference type="NCBI Taxonomy" id="92696"/>
    <lineage>
        <taxon>Eukaryota</taxon>
        <taxon>Fungi</taxon>
        <taxon>Dikarya</taxon>
        <taxon>Basidiomycota</taxon>
        <taxon>Agaricomycotina</taxon>
        <taxon>Agaricomycetes</taxon>
        <taxon>Polyporales</taxon>
        <taxon>Steccherinaceae</taxon>
        <taxon>Steccherinum</taxon>
    </lineage>
</organism>